<dbReference type="GO" id="GO:0006635">
    <property type="term" value="P:fatty acid beta-oxidation"/>
    <property type="evidence" value="ECO:0007669"/>
    <property type="project" value="TreeGrafter"/>
</dbReference>
<dbReference type="Gene3D" id="3.90.226.10">
    <property type="entry name" value="2-enoyl-CoA Hydratase, Chain A, domain 1"/>
    <property type="match status" value="1"/>
</dbReference>
<dbReference type="InterPro" id="IPR029045">
    <property type="entry name" value="ClpP/crotonase-like_dom_sf"/>
</dbReference>
<dbReference type="PANTHER" id="PTHR43684">
    <property type="match status" value="1"/>
</dbReference>
<accession>A0A9P4NMU9</accession>
<sequence length="255" mass="28599">MTAHNAVHKTVPSISSYDIFVELWENRIRRWISMWVWSDRGRQKHLLRRIQDGEEKMGIENGGRANICFPTRGTQLLRRRELLNENVDALGKLNEDPRTLFTVLTCEGRFFFAGADVRALELLRFVIDHRKVFVLALNGSAIGAGAVGFTGFADIVLAAEKAYLQVPFSALGLVPENGSAIGFAQSIGVHRANDFLMFGRELTVEELEQWGIVNYIFPAKDFRQSVVSFLEAQLAVNVAVNDGKSMVETKSLRNV</sequence>
<dbReference type="InterPro" id="IPR051053">
    <property type="entry name" value="ECH/Chromodomain_protein"/>
</dbReference>
<name>A0A9P4NMU9_9PEZI</name>
<comment type="pathway">
    <text evidence="1">Mycotoxin biosynthesis.</text>
</comment>
<dbReference type="PANTHER" id="PTHR43684:SF3">
    <property type="entry name" value="PEROXISOMAL D3,D2-ENOYL-COA ISOMERASE"/>
    <property type="match status" value="1"/>
</dbReference>
<dbReference type="SUPFAM" id="SSF52096">
    <property type="entry name" value="ClpP/crotonase"/>
    <property type="match status" value="1"/>
</dbReference>
<proteinExistence type="predicted"/>
<keyword evidence="4" id="KW-1185">Reference proteome</keyword>
<dbReference type="OrthoDB" id="448450at2759"/>
<evidence type="ECO:0000313" key="4">
    <source>
        <dbReference type="Proteomes" id="UP000800235"/>
    </source>
</evidence>
<dbReference type="InterPro" id="IPR001753">
    <property type="entry name" value="Enoyl-CoA_hydra/iso"/>
</dbReference>
<dbReference type="Pfam" id="PF00378">
    <property type="entry name" value="ECH_1"/>
    <property type="match status" value="1"/>
</dbReference>
<dbReference type="EMBL" id="MU007057">
    <property type="protein sequence ID" value="KAF2427763.1"/>
    <property type="molecule type" value="Genomic_DNA"/>
</dbReference>
<reference evidence="3" key="1">
    <citation type="journal article" date="2020" name="Stud. Mycol.">
        <title>101 Dothideomycetes genomes: a test case for predicting lifestyles and emergence of pathogens.</title>
        <authorList>
            <person name="Haridas S."/>
            <person name="Albert R."/>
            <person name="Binder M."/>
            <person name="Bloem J."/>
            <person name="Labutti K."/>
            <person name="Salamov A."/>
            <person name="Andreopoulos B."/>
            <person name="Baker S."/>
            <person name="Barry K."/>
            <person name="Bills G."/>
            <person name="Bluhm B."/>
            <person name="Cannon C."/>
            <person name="Castanera R."/>
            <person name="Culley D."/>
            <person name="Daum C."/>
            <person name="Ezra D."/>
            <person name="Gonzalez J."/>
            <person name="Henrissat B."/>
            <person name="Kuo A."/>
            <person name="Liang C."/>
            <person name="Lipzen A."/>
            <person name="Lutzoni F."/>
            <person name="Magnuson J."/>
            <person name="Mondo S."/>
            <person name="Nolan M."/>
            <person name="Ohm R."/>
            <person name="Pangilinan J."/>
            <person name="Park H.-J."/>
            <person name="Ramirez L."/>
            <person name="Alfaro M."/>
            <person name="Sun H."/>
            <person name="Tritt A."/>
            <person name="Yoshinaga Y."/>
            <person name="Zwiers L.-H."/>
            <person name="Turgeon B."/>
            <person name="Goodwin S."/>
            <person name="Spatafora J."/>
            <person name="Crous P."/>
            <person name="Grigoriev I."/>
        </authorList>
    </citation>
    <scope>NUCLEOTIDE SEQUENCE</scope>
    <source>
        <strain evidence="3">CBS 130266</strain>
    </source>
</reference>
<dbReference type="AlphaFoldDB" id="A0A9P4NMU9"/>
<dbReference type="CDD" id="cd06558">
    <property type="entry name" value="crotonase-like"/>
    <property type="match status" value="1"/>
</dbReference>
<evidence type="ECO:0000313" key="3">
    <source>
        <dbReference type="EMBL" id="KAF2427763.1"/>
    </source>
</evidence>
<keyword evidence="2" id="KW-0843">Virulence</keyword>
<gene>
    <name evidence="3" type="ORF">EJ08DRAFT_662646</name>
</gene>
<dbReference type="Proteomes" id="UP000800235">
    <property type="component" value="Unassembled WGS sequence"/>
</dbReference>
<evidence type="ECO:0000256" key="2">
    <source>
        <dbReference type="ARBA" id="ARBA00023026"/>
    </source>
</evidence>
<organism evidence="3 4">
    <name type="scientific">Tothia fuscella</name>
    <dbReference type="NCBI Taxonomy" id="1048955"/>
    <lineage>
        <taxon>Eukaryota</taxon>
        <taxon>Fungi</taxon>
        <taxon>Dikarya</taxon>
        <taxon>Ascomycota</taxon>
        <taxon>Pezizomycotina</taxon>
        <taxon>Dothideomycetes</taxon>
        <taxon>Pleosporomycetidae</taxon>
        <taxon>Venturiales</taxon>
        <taxon>Cylindrosympodiaceae</taxon>
        <taxon>Tothia</taxon>
    </lineage>
</organism>
<evidence type="ECO:0000256" key="1">
    <source>
        <dbReference type="ARBA" id="ARBA00004685"/>
    </source>
</evidence>
<comment type="caution">
    <text evidence="3">The sequence shown here is derived from an EMBL/GenBank/DDBJ whole genome shotgun (WGS) entry which is preliminary data.</text>
</comment>
<protein>
    <submittedName>
        <fullName evidence="3">ClpP/crotonase</fullName>
    </submittedName>
</protein>
<dbReference type="GO" id="GO:0005782">
    <property type="term" value="C:peroxisomal matrix"/>
    <property type="evidence" value="ECO:0007669"/>
    <property type="project" value="TreeGrafter"/>
</dbReference>